<organism evidence="9 10">
    <name type="scientific">Pseudofulvibacter geojedonensis</name>
    <dbReference type="NCBI Taxonomy" id="1123758"/>
    <lineage>
        <taxon>Bacteria</taxon>
        <taxon>Pseudomonadati</taxon>
        <taxon>Bacteroidota</taxon>
        <taxon>Flavobacteriia</taxon>
        <taxon>Flavobacteriales</taxon>
        <taxon>Flavobacteriaceae</taxon>
        <taxon>Pseudofulvibacter</taxon>
    </lineage>
</organism>
<comment type="similarity">
    <text evidence="2">Belongs to the SusD family.</text>
</comment>
<protein>
    <submittedName>
        <fullName evidence="9">RagB/SusD family nutrient uptake outer membrane protein</fullName>
    </submittedName>
</protein>
<dbReference type="InterPro" id="IPR012944">
    <property type="entry name" value="SusD_RagB_dom"/>
</dbReference>
<evidence type="ECO:0000259" key="8">
    <source>
        <dbReference type="Pfam" id="PF14322"/>
    </source>
</evidence>
<accession>A0ABW3I4S2</accession>
<dbReference type="EMBL" id="JBHTJM010000010">
    <property type="protein sequence ID" value="MFD0964891.1"/>
    <property type="molecule type" value="Genomic_DNA"/>
</dbReference>
<dbReference type="Gene3D" id="1.25.40.390">
    <property type="match status" value="1"/>
</dbReference>
<dbReference type="Pfam" id="PF07980">
    <property type="entry name" value="SusD_RagB"/>
    <property type="match status" value="1"/>
</dbReference>
<evidence type="ECO:0000256" key="5">
    <source>
        <dbReference type="ARBA" id="ARBA00023237"/>
    </source>
</evidence>
<evidence type="ECO:0000256" key="2">
    <source>
        <dbReference type="ARBA" id="ARBA00006275"/>
    </source>
</evidence>
<feature type="domain" description="SusD-like N-terminal" evidence="8">
    <location>
        <begin position="96"/>
        <end position="232"/>
    </location>
</feature>
<reference evidence="10" key="1">
    <citation type="journal article" date="2019" name="Int. J. Syst. Evol. Microbiol.">
        <title>The Global Catalogue of Microorganisms (GCM) 10K type strain sequencing project: providing services to taxonomists for standard genome sequencing and annotation.</title>
        <authorList>
            <consortium name="The Broad Institute Genomics Platform"/>
            <consortium name="The Broad Institute Genome Sequencing Center for Infectious Disease"/>
            <person name="Wu L."/>
            <person name="Ma J."/>
        </authorList>
    </citation>
    <scope>NUCLEOTIDE SEQUENCE [LARGE SCALE GENOMIC DNA]</scope>
    <source>
        <strain evidence="10">CCUG 62114</strain>
    </source>
</reference>
<evidence type="ECO:0000256" key="6">
    <source>
        <dbReference type="SAM" id="SignalP"/>
    </source>
</evidence>
<keyword evidence="10" id="KW-1185">Reference proteome</keyword>
<dbReference type="InterPro" id="IPR033985">
    <property type="entry name" value="SusD-like_N"/>
</dbReference>
<evidence type="ECO:0000313" key="10">
    <source>
        <dbReference type="Proteomes" id="UP001596997"/>
    </source>
</evidence>
<dbReference type="PROSITE" id="PS51257">
    <property type="entry name" value="PROKAR_LIPOPROTEIN"/>
    <property type="match status" value="1"/>
</dbReference>
<dbReference type="Proteomes" id="UP001596997">
    <property type="component" value="Unassembled WGS sequence"/>
</dbReference>
<comment type="caution">
    <text evidence="9">The sequence shown here is derived from an EMBL/GenBank/DDBJ whole genome shotgun (WGS) entry which is preliminary data.</text>
</comment>
<proteinExistence type="inferred from homology"/>
<comment type="subcellular location">
    <subcellularLocation>
        <location evidence="1">Cell outer membrane</location>
    </subcellularLocation>
</comment>
<dbReference type="Pfam" id="PF14322">
    <property type="entry name" value="SusD-like_3"/>
    <property type="match status" value="1"/>
</dbReference>
<dbReference type="SUPFAM" id="SSF48452">
    <property type="entry name" value="TPR-like"/>
    <property type="match status" value="1"/>
</dbReference>
<keyword evidence="3 6" id="KW-0732">Signal</keyword>
<gene>
    <name evidence="9" type="ORF">ACFQ1O_12820</name>
</gene>
<keyword evidence="4" id="KW-0472">Membrane</keyword>
<evidence type="ECO:0000256" key="3">
    <source>
        <dbReference type="ARBA" id="ARBA00022729"/>
    </source>
</evidence>
<dbReference type="InterPro" id="IPR011990">
    <property type="entry name" value="TPR-like_helical_dom_sf"/>
</dbReference>
<keyword evidence="5" id="KW-0998">Cell outer membrane</keyword>
<evidence type="ECO:0000313" key="9">
    <source>
        <dbReference type="EMBL" id="MFD0964891.1"/>
    </source>
</evidence>
<name>A0ABW3I4S2_9FLAO</name>
<feature type="chain" id="PRO_5046714930" evidence="6">
    <location>
        <begin position="19"/>
        <end position="478"/>
    </location>
</feature>
<evidence type="ECO:0000256" key="1">
    <source>
        <dbReference type="ARBA" id="ARBA00004442"/>
    </source>
</evidence>
<feature type="signal peptide" evidence="6">
    <location>
        <begin position="1"/>
        <end position="18"/>
    </location>
</feature>
<sequence length="478" mass="52978">MKKILLTTILAALTFSCSQDFLDKAPNETASQAQIQDLAESSPEALLALNVGQLGATNTFLYEFSTNGGNIHDDFGLMSIGLGLDLMSTDMNMSVNHWFGRYYNYTGRQEISRITDMVWNFYYRIITDTNAIITQIPQTATDPDLLSVLGRAEALRGMAYMNLIRLYGDGTRGIPLHSQDVSIPGRAPQADVYQQALEDLTRAYTHLANYSRPNKTEIDQNIVAGLLARLHLDMGDYGNAITMATQARNGVALMSNAEQLDGFDDISNPEWMWGADVTTATSTIYASFFSHIGNLNPGYAGLLNVYKNIDKNLYDQISATDNRLNWFDGPGNGLPMYANTKFIDATFFEGDYVYMRGAEMYLIEAEARALSGDDGGAAQTLFNLISTRDASYTLSTNTGATLLDEIRTHKRVEMWGEGLAFYDMKRWNVGLNRDYAGTNHPAFGRFNFAAGANELTFQIPEDEINANTDISQSDQNPL</sequence>
<feature type="domain" description="RagB/SusD" evidence="7">
    <location>
        <begin position="345"/>
        <end position="472"/>
    </location>
</feature>
<dbReference type="RefSeq" id="WP_377716499.1">
    <property type="nucleotide sequence ID" value="NZ_JBHTJM010000010.1"/>
</dbReference>
<evidence type="ECO:0000256" key="4">
    <source>
        <dbReference type="ARBA" id="ARBA00023136"/>
    </source>
</evidence>
<evidence type="ECO:0000259" key="7">
    <source>
        <dbReference type="Pfam" id="PF07980"/>
    </source>
</evidence>